<name>A0A0K6IPA2_9GAMM</name>
<dbReference type="FunFam" id="1.10.287.1080:FF:000003">
    <property type="entry name" value="Nucleoside triphosphate pyrophosphohydrolase"/>
    <property type="match status" value="1"/>
</dbReference>
<sequence>MKYSLNDLLALMTMLRDKQYGCPWDQKQNFSTIAPYTIEEAYEVMDAIVRGDRSDLKDELGDLLFQVVFHAQMASEENVFNFSDVVHTIVEKMLRRHPHVFPDGSFDSYASPNPLSEQEIGEQWQQIKTQEKQAKGKLEAGLLDAVPSSMSVLSQAVKLQKQAGKVGFDWLDVKPVFAKIREELDELEEAIEQLSHTEAEAELGDILFAVANLARHLSISPEQALMQTNVKFRRRFAYIENALTEQQKPLTDCSLDELDQLWEQAKANGL</sequence>
<accession>A0A0K6IPA2</accession>
<evidence type="ECO:0000256" key="3">
    <source>
        <dbReference type="ARBA" id="ARBA00066372"/>
    </source>
</evidence>
<feature type="domain" description="NTP pyrophosphohydrolase MazG-like" evidence="6">
    <location>
        <begin position="28"/>
        <end position="101"/>
    </location>
</feature>
<feature type="domain" description="NTP pyrophosphohydrolase MazG-like" evidence="6">
    <location>
        <begin position="178"/>
        <end position="235"/>
    </location>
</feature>
<evidence type="ECO:0000256" key="1">
    <source>
        <dbReference type="ARBA" id="ARBA00052141"/>
    </source>
</evidence>
<reference evidence="8" key="1">
    <citation type="submission" date="2015-08" db="EMBL/GenBank/DDBJ databases">
        <authorList>
            <person name="Varghese N."/>
        </authorList>
    </citation>
    <scope>NUCLEOTIDE SEQUENCE [LARGE SCALE GENOMIC DNA]</scope>
    <source>
        <strain evidence="8">JCM 18476</strain>
    </source>
</reference>
<evidence type="ECO:0000259" key="6">
    <source>
        <dbReference type="Pfam" id="PF03819"/>
    </source>
</evidence>
<proteinExistence type="inferred from homology"/>
<dbReference type="InterPro" id="IPR011551">
    <property type="entry name" value="NTP_PyrPHydrolase_MazG"/>
</dbReference>
<gene>
    <name evidence="7" type="ORF">Ga0061065_108149</name>
</gene>
<dbReference type="Gene3D" id="1.10.287.1080">
    <property type="entry name" value="MazG-like"/>
    <property type="match status" value="2"/>
</dbReference>
<dbReference type="GO" id="GO:0047693">
    <property type="term" value="F:ATP diphosphatase activity"/>
    <property type="evidence" value="ECO:0007669"/>
    <property type="project" value="UniProtKB-EC"/>
</dbReference>
<dbReference type="OrthoDB" id="9808939at2"/>
<dbReference type="NCBIfam" id="TIGR00444">
    <property type="entry name" value="mazG"/>
    <property type="match status" value="1"/>
</dbReference>
<dbReference type="AlphaFoldDB" id="A0A0K6IPA2"/>
<evidence type="ECO:0000313" key="7">
    <source>
        <dbReference type="EMBL" id="CUB04924.1"/>
    </source>
</evidence>
<feature type="coiled-coil region" evidence="5">
    <location>
        <begin position="177"/>
        <end position="204"/>
    </location>
</feature>
<dbReference type="SUPFAM" id="SSF101386">
    <property type="entry name" value="all-alpha NTP pyrophosphatases"/>
    <property type="match status" value="2"/>
</dbReference>
<dbReference type="PANTHER" id="PTHR30522:SF0">
    <property type="entry name" value="NUCLEOSIDE TRIPHOSPHATE PYROPHOSPHOHYDROLASE"/>
    <property type="match status" value="1"/>
</dbReference>
<dbReference type="GO" id="GO:0046081">
    <property type="term" value="P:dUTP catabolic process"/>
    <property type="evidence" value="ECO:0007669"/>
    <property type="project" value="TreeGrafter"/>
</dbReference>
<evidence type="ECO:0000313" key="8">
    <source>
        <dbReference type="Proteomes" id="UP000182769"/>
    </source>
</evidence>
<organism evidence="7 8">
    <name type="scientific">Marinomonas fungiae</name>
    <dbReference type="NCBI Taxonomy" id="1137284"/>
    <lineage>
        <taxon>Bacteria</taxon>
        <taxon>Pseudomonadati</taxon>
        <taxon>Pseudomonadota</taxon>
        <taxon>Gammaproteobacteria</taxon>
        <taxon>Oceanospirillales</taxon>
        <taxon>Oceanospirillaceae</taxon>
        <taxon>Marinomonas</taxon>
    </lineage>
</organism>
<comment type="similarity">
    <text evidence="2">Belongs to the nucleoside triphosphate pyrophosphohydrolase family.</text>
</comment>
<dbReference type="Proteomes" id="UP000182769">
    <property type="component" value="Unassembled WGS sequence"/>
</dbReference>
<evidence type="ECO:0000256" key="2">
    <source>
        <dbReference type="ARBA" id="ARBA00061115"/>
    </source>
</evidence>
<dbReference type="InterPro" id="IPR048011">
    <property type="entry name" value="NTP-PPase_MazG-like_C"/>
</dbReference>
<dbReference type="CDD" id="cd11528">
    <property type="entry name" value="NTP-PPase_MazG_Nterm"/>
    <property type="match status" value="1"/>
</dbReference>
<dbReference type="GO" id="GO:0006203">
    <property type="term" value="P:dGTP catabolic process"/>
    <property type="evidence" value="ECO:0007669"/>
    <property type="project" value="TreeGrafter"/>
</dbReference>
<evidence type="ECO:0000256" key="4">
    <source>
        <dbReference type="ARBA" id="ARBA00074799"/>
    </source>
</evidence>
<protein>
    <recommendedName>
        <fullName evidence="4">Nucleoside triphosphate pyrophosphohydrolase</fullName>
        <ecNumber evidence="3">3.6.1.8</ecNumber>
    </recommendedName>
</protein>
<dbReference type="GO" id="GO:0046047">
    <property type="term" value="P:TTP catabolic process"/>
    <property type="evidence" value="ECO:0007669"/>
    <property type="project" value="TreeGrafter"/>
</dbReference>
<dbReference type="NCBIfam" id="NF007113">
    <property type="entry name" value="PRK09562.1"/>
    <property type="match status" value="1"/>
</dbReference>
<dbReference type="Pfam" id="PF03819">
    <property type="entry name" value="MazG"/>
    <property type="match status" value="2"/>
</dbReference>
<dbReference type="CDD" id="cd11529">
    <property type="entry name" value="NTP-PPase_MazG_Cterm"/>
    <property type="match status" value="1"/>
</dbReference>
<dbReference type="InterPro" id="IPR048015">
    <property type="entry name" value="NTP-PPase_MazG-like_N"/>
</dbReference>
<dbReference type="EMBL" id="CYHG01000008">
    <property type="protein sequence ID" value="CUB04924.1"/>
    <property type="molecule type" value="Genomic_DNA"/>
</dbReference>
<comment type="catalytic activity">
    <reaction evidence="1">
        <text>ATP + H2O = AMP + diphosphate + H(+)</text>
        <dbReference type="Rhea" id="RHEA:14245"/>
        <dbReference type="ChEBI" id="CHEBI:15377"/>
        <dbReference type="ChEBI" id="CHEBI:15378"/>
        <dbReference type="ChEBI" id="CHEBI:30616"/>
        <dbReference type="ChEBI" id="CHEBI:33019"/>
        <dbReference type="ChEBI" id="CHEBI:456215"/>
        <dbReference type="EC" id="3.6.1.8"/>
    </reaction>
</comment>
<dbReference type="InterPro" id="IPR004518">
    <property type="entry name" value="MazG-like_dom"/>
</dbReference>
<dbReference type="STRING" id="1137284.GCA_001418205_02670"/>
<keyword evidence="8" id="KW-1185">Reference proteome</keyword>
<dbReference type="GO" id="GO:0046076">
    <property type="term" value="P:dTTP catabolic process"/>
    <property type="evidence" value="ECO:0007669"/>
    <property type="project" value="TreeGrafter"/>
</dbReference>
<dbReference type="EC" id="3.6.1.8" evidence="3"/>
<keyword evidence="5" id="KW-0175">Coiled coil</keyword>
<dbReference type="FunFam" id="1.10.287.1080:FF:000001">
    <property type="entry name" value="Nucleoside triphosphate pyrophosphohydrolase"/>
    <property type="match status" value="1"/>
</dbReference>
<dbReference type="GO" id="GO:0046061">
    <property type="term" value="P:dATP catabolic process"/>
    <property type="evidence" value="ECO:0007669"/>
    <property type="project" value="TreeGrafter"/>
</dbReference>
<dbReference type="RefSeq" id="WP_055463725.1">
    <property type="nucleotide sequence ID" value="NZ_CYHG01000008.1"/>
</dbReference>
<dbReference type="GO" id="GO:0046052">
    <property type="term" value="P:UTP catabolic process"/>
    <property type="evidence" value="ECO:0007669"/>
    <property type="project" value="TreeGrafter"/>
</dbReference>
<dbReference type="GO" id="GO:0006950">
    <property type="term" value="P:response to stress"/>
    <property type="evidence" value="ECO:0007669"/>
    <property type="project" value="UniProtKB-ARBA"/>
</dbReference>
<dbReference type="PANTHER" id="PTHR30522">
    <property type="entry name" value="NUCLEOSIDE TRIPHOSPHATE PYROPHOSPHOHYDROLASE"/>
    <property type="match status" value="1"/>
</dbReference>
<evidence type="ECO:0000256" key="5">
    <source>
        <dbReference type="SAM" id="Coils"/>
    </source>
</evidence>